<organism evidence="9">
    <name type="scientific">Anoplophora chinensis</name>
    <name type="common">Citrus longhorn beetle</name>
    <dbReference type="NCBI Taxonomy" id="217632"/>
    <lineage>
        <taxon>Eukaryota</taxon>
        <taxon>Metazoa</taxon>
        <taxon>Ecdysozoa</taxon>
        <taxon>Arthropoda</taxon>
        <taxon>Hexapoda</taxon>
        <taxon>Insecta</taxon>
        <taxon>Pterygota</taxon>
        <taxon>Neoptera</taxon>
        <taxon>Endopterygota</taxon>
        <taxon>Coleoptera</taxon>
        <taxon>Polyphaga</taxon>
        <taxon>Cucujiformia</taxon>
        <taxon>Chrysomeloidea</taxon>
        <taxon>Cerambycidae</taxon>
        <taxon>Lamiinae</taxon>
        <taxon>Lamiini</taxon>
        <taxon>Anoplophora</taxon>
    </lineage>
</organism>
<dbReference type="EMBL" id="MF975436">
    <property type="protein sequence ID" value="AUF73012.1"/>
    <property type="molecule type" value="mRNA"/>
</dbReference>
<evidence type="ECO:0000256" key="4">
    <source>
        <dbReference type="ARBA" id="ARBA00022725"/>
    </source>
</evidence>
<keyword evidence="2" id="KW-0716">Sensory transduction</keyword>
<dbReference type="GO" id="GO:0005549">
    <property type="term" value="F:odorant binding"/>
    <property type="evidence" value="ECO:0007669"/>
    <property type="project" value="InterPro"/>
</dbReference>
<proteinExistence type="evidence at transcript level"/>
<sequence length="78" mass="8744">MNTQSLLVLDAIYDSKWYLFNSRMKRACTFMMMNGQEGISVKAGGITKIDNSLLVDMMQKVFSAITLMTALIDANQTN</sequence>
<evidence type="ECO:0000256" key="3">
    <source>
        <dbReference type="ARBA" id="ARBA00022692"/>
    </source>
</evidence>
<dbReference type="InterPro" id="IPR004117">
    <property type="entry name" value="7tm6_olfct_rcpt"/>
</dbReference>
<evidence type="ECO:0000256" key="6">
    <source>
        <dbReference type="ARBA" id="ARBA00023136"/>
    </source>
</evidence>
<keyword evidence="7 9" id="KW-0675">Receptor</keyword>
<dbReference type="GO" id="GO:0007165">
    <property type="term" value="P:signal transduction"/>
    <property type="evidence" value="ECO:0007669"/>
    <property type="project" value="UniProtKB-KW"/>
</dbReference>
<keyword evidence="5" id="KW-1133">Transmembrane helix</keyword>
<comment type="subcellular location">
    <subcellularLocation>
        <location evidence="1">Membrane</location>
        <topology evidence="1">Multi-pass membrane protein</topology>
    </subcellularLocation>
</comment>
<evidence type="ECO:0000256" key="7">
    <source>
        <dbReference type="ARBA" id="ARBA00023170"/>
    </source>
</evidence>
<evidence type="ECO:0000256" key="2">
    <source>
        <dbReference type="ARBA" id="ARBA00022606"/>
    </source>
</evidence>
<evidence type="ECO:0000256" key="5">
    <source>
        <dbReference type="ARBA" id="ARBA00022989"/>
    </source>
</evidence>
<keyword evidence="3" id="KW-0812">Transmembrane</keyword>
<evidence type="ECO:0000256" key="8">
    <source>
        <dbReference type="ARBA" id="ARBA00023224"/>
    </source>
</evidence>
<reference evidence="9" key="1">
    <citation type="journal article" date="2017" name="Sci. Rep.">
        <title>Antennal transcriptome analysis and expression profiles of olfactory genes in Anoplophora chinensis.</title>
        <authorList>
            <person name="Wang J."/>
            <person name="Hu P."/>
            <person name="Gao P."/>
            <person name="Tao J."/>
            <person name="Luo Y."/>
        </authorList>
    </citation>
    <scope>NUCLEOTIDE SEQUENCE</scope>
</reference>
<accession>A0A2H4ZB82</accession>
<keyword evidence="8" id="KW-0807">Transducer</keyword>
<dbReference type="AlphaFoldDB" id="A0A2H4ZB82"/>
<name>A0A2H4ZB82_ANOCN</name>
<dbReference type="Pfam" id="PF02949">
    <property type="entry name" value="7tm_6"/>
    <property type="match status" value="1"/>
</dbReference>
<keyword evidence="6" id="KW-0472">Membrane</keyword>
<protein>
    <submittedName>
        <fullName evidence="9">Odorant receptor</fullName>
    </submittedName>
</protein>
<keyword evidence="4" id="KW-0552">Olfaction</keyword>
<dbReference type="GO" id="GO:0016020">
    <property type="term" value="C:membrane"/>
    <property type="evidence" value="ECO:0007669"/>
    <property type="project" value="UniProtKB-SubCell"/>
</dbReference>
<evidence type="ECO:0000256" key="1">
    <source>
        <dbReference type="ARBA" id="ARBA00004141"/>
    </source>
</evidence>
<dbReference type="GO" id="GO:0004984">
    <property type="term" value="F:olfactory receptor activity"/>
    <property type="evidence" value="ECO:0007669"/>
    <property type="project" value="InterPro"/>
</dbReference>
<evidence type="ECO:0000313" key="9">
    <source>
        <dbReference type="EMBL" id="AUF73012.1"/>
    </source>
</evidence>